<evidence type="ECO:0000256" key="1">
    <source>
        <dbReference type="SAM" id="SignalP"/>
    </source>
</evidence>
<accession>A0A016VF07</accession>
<feature type="chain" id="PRO_5012610315" description="Reverse transcriptase domain-containing protein" evidence="1">
    <location>
        <begin position="16"/>
        <end position="121"/>
    </location>
</feature>
<proteinExistence type="predicted"/>
<dbReference type="EMBL" id="JARK01001346">
    <property type="protein sequence ID" value="EYC26214.1"/>
    <property type="molecule type" value="Genomic_DNA"/>
</dbReference>
<dbReference type="Pfam" id="PF00078">
    <property type="entry name" value="RVT_1"/>
    <property type="match status" value="1"/>
</dbReference>
<feature type="signal peptide" evidence="1">
    <location>
        <begin position="1"/>
        <end position="15"/>
    </location>
</feature>
<keyword evidence="4" id="KW-1185">Reference proteome</keyword>
<sequence>MALALLLWGFGQGSARSPLLFIVVMDATTRNLQKTILWTLLLADDVVLASEDKHELELQMEAGSDRLAQFDLRVNVKKTEYLTTDVKMAPSKLTALLSREQIHSRTWAQRLHPTAVYYTQY</sequence>
<dbReference type="PROSITE" id="PS50878">
    <property type="entry name" value="RT_POL"/>
    <property type="match status" value="1"/>
</dbReference>
<dbReference type="InterPro" id="IPR043128">
    <property type="entry name" value="Rev_trsase/Diguanyl_cyclase"/>
</dbReference>
<evidence type="ECO:0000313" key="4">
    <source>
        <dbReference type="Proteomes" id="UP000024635"/>
    </source>
</evidence>
<gene>
    <name evidence="3" type="primary">Acey_s0010.g1024</name>
    <name evidence="3" type="ORF">Y032_0010g1024</name>
</gene>
<dbReference type="STRING" id="53326.A0A016VF07"/>
<name>A0A016VF07_9BILA</name>
<reference evidence="4" key="1">
    <citation type="journal article" date="2015" name="Nat. Genet.">
        <title>The genome and transcriptome of the zoonotic hookworm Ancylostoma ceylanicum identify infection-specific gene families.</title>
        <authorList>
            <person name="Schwarz E.M."/>
            <person name="Hu Y."/>
            <person name="Antoshechkin I."/>
            <person name="Miller M.M."/>
            <person name="Sternberg P.W."/>
            <person name="Aroian R.V."/>
        </authorList>
    </citation>
    <scope>NUCLEOTIDE SEQUENCE</scope>
    <source>
        <strain evidence="4">HY135</strain>
    </source>
</reference>
<evidence type="ECO:0000313" key="3">
    <source>
        <dbReference type="EMBL" id="EYC26214.1"/>
    </source>
</evidence>
<dbReference type="SUPFAM" id="SSF56672">
    <property type="entry name" value="DNA/RNA polymerases"/>
    <property type="match status" value="1"/>
</dbReference>
<evidence type="ECO:0000259" key="2">
    <source>
        <dbReference type="PROSITE" id="PS50878"/>
    </source>
</evidence>
<dbReference type="Gene3D" id="3.30.70.270">
    <property type="match status" value="1"/>
</dbReference>
<keyword evidence="1" id="KW-0732">Signal</keyword>
<dbReference type="AlphaFoldDB" id="A0A016VF07"/>
<dbReference type="InterPro" id="IPR043502">
    <property type="entry name" value="DNA/RNA_pol_sf"/>
</dbReference>
<feature type="domain" description="Reverse transcriptase" evidence="2">
    <location>
        <begin position="1"/>
        <end position="97"/>
    </location>
</feature>
<dbReference type="OrthoDB" id="418748at2759"/>
<comment type="caution">
    <text evidence="3">The sequence shown here is derived from an EMBL/GenBank/DDBJ whole genome shotgun (WGS) entry which is preliminary data.</text>
</comment>
<dbReference type="InterPro" id="IPR000477">
    <property type="entry name" value="RT_dom"/>
</dbReference>
<protein>
    <recommendedName>
        <fullName evidence="2">Reverse transcriptase domain-containing protein</fullName>
    </recommendedName>
</protein>
<dbReference type="Proteomes" id="UP000024635">
    <property type="component" value="Unassembled WGS sequence"/>
</dbReference>
<organism evidence="3 4">
    <name type="scientific">Ancylostoma ceylanicum</name>
    <dbReference type="NCBI Taxonomy" id="53326"/>
    <lineage>
        <taxon>Eukaryota</taxon>
        <taxon>Metazoa</taxon>
        <taxon>Ecdysozoa</taxon>
        <taxon>Nematoda</taxon>
        <taxon>Chromadorea</taxon>
        <taxon>Rhabditida</taxon>
        <taxon>Rhabditina</taxon>
        <taxon>Rhabditomorpha</taxon>
        <taxon>Strongyloidea</taxon>
        <taxon>Ancylostomatidae</taxon>
        <taxon>Ancylostomatinae</taxon>
        <taxon>Ancylostoma</taxon>
    </lineage>
</organism>